<proteinExistence type="predicted"/>
<name>A0A1X7VCY8_AMPQE</name>
<organism evidence="1">
    <name type="scientific">Amphimedon queenslandica</name>
    <name type="common">Sponge</name>
    <dbReference type="NCBI Taxonomy" id="400682"/>
    <lineage>
        <taxon>Eukaryota</taxon>
        <taxon>Metazoa</taxon>
        <taxon>Porifera</taxon>
        <taxon>Demospongiae</taxon>
        <taxon>Heteroscleromorpha</taxon>
        <taxon>Haplosclerida</taxon>
        <taxon>Niphatidae</taxon>
        <taxon>Amphimedon</taxon>
    </lineage>
</organism>
<reference evidence="1" key="1">
    <citation type="submission" date="2017-05" db="UniProtKB">
        <authorList>
            <consortium name="EnsemblMetazoa"/>
        </authorList>
    </citation>
    <scope>IDENTIFICATION</scope>
</reference>
<dbReference type="EnsemblMetazoa" id="Aqu2.1.37896_001">
    <property type="protein sequence ID" value="Aqu2.1.37896_001"/>
    <property type="gene ID" value="Aqu2.1.37896"/>
</dbReference>
<protein>
    <submittedName>
        <fullName evidence="1">Uncharacterized protein</fullName>
    </submittedName>
</protein>
<sequence length="57" mass="6169">MASTFFLVLAEVSKKGQPQDVANEFPSIGVTALSASKSHLLPTSSIGTFWTPFTRRI</sequence>
<dbReference type="InParanoid" id="A0A1X7VCY8"/>
<accession>A0A1X7VCY8</accession>
<dbReference type="AlphaFoldDB" id="A0A1X7VCY8"/>
<evidence type="ECO:0000313" key="1">
    <source>
        <dbReference type="EnsemblMetazoa" id="Aqu2.1.37896_001"/>
    </source>
</evidence>